<dbReference type="AlphaFoldDB" id="A0A1I5QWB9"/>
<sequence length="90" mass="9066">MIAGIQEEDPVPSSFARSGRAPGRGRDEASGLRHEDGALGTTVEGGADAVRATLRAAHKAVPAAGATGGISRVEVAGVARTTDSRTRGSR</sequence>
<evidence type="ECO:0000313" key="2">
    <source>
        <dbReference type="EMBL" id="SFP50525.1"/>
    </source>
</evidence>
<dbReference type="STRING" id="1523247.SAMN05660464_3348"/>
<keyword evidence="3" id="KW-1185">Reference proteome</keyword>
<organism evidence="2 3">
    <name type="scientific">Geodermatophilus dictyosporus</name>
    <dbReference type="NCBI Taxonomy" id="1523247"/>
    <lineage>
        <taxon>Bacteria</taxon>
        <taxon>Bacillati</taxon>
        <taxon>Actinomycetota</taxon>
        <taxon>Actinomycetes</taxon>
        <taxon>Geodermatophilales</taxon>
        <taxon>Geodermatophilaceae</taxon>
        <taxon>Geodermatophilus</taxon>
    </lineage>
</organism>
<dbReference type="InterPro" id="IPR029756">
    <property type="entry name" value="MTH1187/YkoF-like"/>
</dbReference>
<name>A0A1I5QWB9_9ACTN</name>
<gene>
    <name evidence="2" type="ORF">SAMN05660464_3348</name>
</gene>
<feature type="compositionally biased region" description="Acidic residues" evidence="1">
    <location>
        <begin position="1"/>
        <end position="10"/>
    </location>
</feature>
<dbReference type="SUPFAM" id="SSF89957">
    <property type="entry name" value="MTH1187/YkoF-like"/>
    <property type="match status" value="1"/>
</dbReference>
<dbReference type="RefSeq" id="WP_091111484.1">
    <property type="nucleotide sequence ID" value="NZ_FOWQ01000005.1"/>
</dbReference>
<evidence type="ECO:0000313" key="3">
    <source>
        <dbReference type="Proteomes" id="UP000198857"/>
    </source>
</evidence>
<feature type="region of interest" description="Disordered" evidence="1">
    <location>
        <begin position="1"/>
        <end position="43"/>
    </location>
</feature>
<feature type="compositionally biased region" description="Basic and acidic residues" evidence="1">
    <location>
        <begin position="24"/>
        <end position="37"/>
    </location>
</feature>
<proteinExistence type="predicted"/>
<dbReference type="EMBL" id="FOWQ01000005">
    <property type="protein sequence ID" value="SFP50525.1"/>
    <property type="molecule type" value="Genomic_DNA"/>
</dbReference>
<dbReference type="OrthoDB" id="9793516at2"/>
<dbReference type="Proteomes" id="UP000198857">
    <property type="component" value="Unassembled WGS sequence"/>
</dbReference>
<accession>A0A1I5QWB9</accession>
<dbReference type="Gene3D" id="3.30.70.930">
    <property type="match status" value="1"/>
</dbReference>
<protein>
    <submittedName>
        <fullName evidence="2">Uncharacterized protein</fullName>
    </submittedName>
</protein>
<reference evidence="3" key="1">
    <citation type="submission" date="2016-10" db="EMBL/GenBank/DDBJ databases">
        <authorList>
            <person name="Varghese N."/>
            <person name="Submissions S."/>
        </authorList>
    </citation>
    <scope>NUCLEOTIDE SEQUENCE [LARGE SCALE GENOMIC DNA]</scope>
    <source>
        <strain evidence="3">DSM 44208</strain>
    </source>
</reference>
<evidence type="ECO:0000256" key="1">
    <source>
        <dbReference type="SAM" id="MobiDB-lite"/>
    </source>
</evidence>